<accession>A0ABS8ZYA4</accession>
<sequence>MEIAARLDRLRNVPTSVLADIVRWNGLCMWAYGDDDPADLLTGFDTPDRELALRYCAGCPVQDECLEWELRLHGAETVGIWGAMPEDDRRALYPLWRARGERSGERPDGGESG</sequence>
<evidence type="ECO:0000313" key="3">
    <source>
        <dbReference type="Proteomes" id="UP001521150"/>
    </source>
</evidence>
<gene>
    <name evidence="2" type="ORF">LWC34_54810</name>
</gene>
<dbReference type="Proteomes" id="UP001521150">
    <property type="component" value="Unassembled WGS sequence"/>
</dbReference>
<evidence type="ECO:0000313" key="2">
    <source>
        <dbReference type="EMBL" id="MCE7011831.1"/>
    </source>
</evidence>
<feature type="domain" description="4Fe-4S Wbl-type" evidence="1">
    <location>
        <begin position="27"/>
        <end position="91"/>
    </location>
</feature>
<dbReference type="PROSITE" id="PS51674">
    <property type="entry name" value="4FE4S_WBL"/>
    <property type="match status" value="1"/>
</dbReference>
<evidence type="ECO:0000259" key="1">
    <source>
        <dbReference type="PROSITE" id="PS51674"/>
    </source>
</evidence>
<comment type="caution">
    <text evidence="2">The sequence shown here is derived from an EMBL/GenBank/DDBJ whole genome shotgun (WGS) entry which is preliminary data.</text>
</comment>
<dbReference type="Pfam" id="PF02467">
    <property type="entry name" value="Whib"/>
    <property type="match status" value="1"/>
</dbReference>
<reference evidence="2 3" key="1">
    <citation type="submission" date="2021-12" db="EMBL/GenBank/DDBJ databases">
        <title>Genome sequence of Kibdelosporangium philippinense ATCC 49844.</title>
        <authorList>
            <person name="Fedorov E.A."/>
            <person name="Omeragic M."/>
            <person name="Shalygina K.F."/>
            <person name="Maclea K.S."/>
        </authorList>
    </citation>
    <scope>NUCLEOTIDE SEQUENCE [LARGE SCALE GENOMIC DNA]</scope>
    <source>
        <strain evidence="2 3">ATCC 49844</strain>
    </source>
</reference>
<proteinExistence type="predicted"/>
<name>A0ABS8ZYA4_9PSEU</name>
<dbReference type="EMBL" id="JAJVCN010000005">
    <property type="protein sequence ID" value="MCE7011831.1"/>
    <property type="molecule type" value="Genomic_DNA"/>
</dbReference>
<dbReference type="InterPro" id="IPR034768">
    <property type="entry name" value="4FE4S_WBL"/>
</dbReference>
<protein>
    <submittedName>
        <fullName evidence="2">WhiB family transcriptional regulator</fullName>
    </submittedName>
</protein>
<organism evidence="2 3">
    <name type="scientific">Kibdelosporangium philippinense</name>
    <dbReference type="NCBI Taxonomy" id="211113"/>
    <lineage>
        <taxon>Bacteria</taxon>
        <taxon>Bacillati</taxon>
        <taxon>Actinomycetota</taxon>
        <taxon>Actinomycetes</taxon>
        <taxon>Pseudonocardiales</taxon>
        <taxon>Pseudonocardiaceae</taxon>
        <taxon>Kibdelosporangium</taxon>
    </lineage>
</organism>
<keyword evidence="3" id="KW-1185">Reference proteome</keyword>